<keyword evidence="2" id="KW-0472">Membrane</keyword>
<keyword evidence="3" id="KW-0132">Cell division</keyword>
<keyword evidence="4" id="KW-1185">Reference proteome</keyword>
<evidence type="ECO:0000256" key="2">
    <source>
        <dbReference type="SAM" id="Phobius"/>
    </source>
</evidence>
<keyword evidence="2" id="KW-1133">Transmembrane helix</keyword>
<evidence type="ECO:0000313" key="4">
    <source>
        <dbReference type="Proteomes" id="UP000220034"/>
    </source>
</evidence>
<keyword evidence="3" id="KW-0131">Cell cycle</keyword>
<dbReference type="GO" id="GO:0051301">
    <property type="term" value="P:cell division"/>
    <property type="evidence" value="ECO:0007669"/>
    <property type="project" value="UniProtKB-KW"/>
</dbReference>
<sequence>MKSPIYVLAIAMVVGVAFWAYQVNYRTRAALEQVAQLQRSIAEEREQISVLQVEWAWLNRPERLEALVELHLATLGLMPLHPDHFGELRMVAYPVQDIFVAPPVLPAAAGQARLPMTLIEAGIETGVVQ</sequence>
<evidence type="ECO:0000256" key="1">
    <source>
        <dbReference type="SAM" id="Coils"/>
    </source>
</evidence>
<dbReference type="Proteomes" id="UP000220034">
    <property type="component" value="Unassembled WGS sequence"/>
</dbReference>
<name>A0A2C9CV93_9RHOB</name>
<dbReference type="EMBL" id="OCTN01000008">
    <property type="protein sequence ID" value="SOH95182.1"/>
    <property type="molecule type" value="Genomic_DNA"/>
</dbReference>
<feature type="coiled-coil region" evidence="1">
    <location>
        <begin position="27"/>
        <end position="54"/>
    </location>
</feature>
<protein>
    <submittedName>
        <fullName evidence="3">Cell division protein FtsL</fullName>
    </submittedName>
</protein>
<feature type="transmembrane region" description="Helical" evidence="2">
    <location>
        <begin position="6"/>
        <end position="23"/>
    </location>
</feature>
<keyword evidence="1" id="KW-0175">Coiled coil</keyword>
<dbReference type="RefSeq" id="WP_097931454.1">
    <property type="nucleotide sequence ID" value="NZ_OCTN01000008.1"/>
</dbReference>
<keyword evidence="2" id="KW-0812">Transmembrane</keyword>
<proteinExistence type="predicted"/>
<evidence type="ECO:0000313" key="3">
    <source>
        <dbReference type="EMBL" id="SOH95182.1"/>
    </source>
</evidence>
<organism evidence="3 4">
    <name type="scientific">Pontivivens marinum</name>
    <dbReference type="NCBI Taxonomy" id="1690039"/>
    <lineage>
        <taxon>Bacteria</taxon>
        <taxon>Pseudomonadati</taxon>
        <taxon>Pseudomonadota</taxon>
        <taxon>Alphaproteobacteria</taxon>
        <taxon>Rhodobacterales</taxon>
        <taxon>Paracoccaceae</taxon>
        <taxon>Pontivivens</taxon>
    </lineage>
</organism>
<reference evidence="4" key="1">
    <citation type="submission" date="2017-09" db="EMBL/GenBank/DDBJ databases">
        <authorList>
            <person name="Varghese N."/>
            <person name="Submissions S."/>
        </authorList>
    </citation>
    <scope>NUCLEOTIDE SEQUENCE [LARGE SCALE GENOMIC DNA]</scope>
    <source>
        <strain evidence="4">C7</strain>
    </source>
</reference>
<dbReference type="OrthoDB" id="7165680at2"/>
<gene>
    <name evidence="3" type="ORF">SAMN06273572_10855</name>
</gene>
<dbReference type="AlphaFoldDB" id="A0A2C9CV93"/>
<accession>A0A2C9CV93</accession>